<dbReference type="GeneID" id="30980973"/>
<dbReference type="RefSeq" id="XP_020065165.1">
    <property type="nucleotide sequence ID" value="XM_020206836.1"/>
</dbReference>
<reference evidence="3" key="1">
    <citation type="submission" date="2016-05" db="EMBL/GenBank/DDBJ databases">
        <title>Comparative genomics of biotechnologically important yeasts.</title>
        <authorList>
            <consortium name="DOE Joint Genome Institute"/>
            <person name="Riley R."/>
            <person name="Haridas S."/>
            <person name="Wolfe K.H."/>
            <person name="Lopes M.R."/>
            <person name="Hittinger C.T."/>
            <person name="Goker M."/>
            <person name="Salamov A."/>
            <person name="Wisecaver J."/>
            <person name="Long T.M."/>
            <person name="Aerts A.L."/>
            <person name="Barry K."/>
            <person name="Choi C."/>
            <person name="Clum A."/>
            <person name="Coughlan A.Y."/>
            <person name="Deshpande S."/>
            <person name="Douglass A.P."/>
            <person name="Hanson S.J."/>
            <person name="Klenk H.-P."/>
            <person name="Labutti K."/>
            <person name="Lapidus A."/>
            <person name="Lindquist E."/>
            <person name="Lipzen A."/>
            <person name="Meier-Kolthoff J.P."/>
            <person name="Ohm R.A."/>
            <person name="Otillar R.P."/>
            <person name="Pangilinan J."/>
            <person name="Peng Y."/>
            <person name="Rokas A."/>
            <person name="Rosa C.A."/>
            <person name="Scheuner C."/>
            <person name="Sibirny A.A."/>
            <person name="Slot J.C."/>
            <person name="Stielow J.B."/>
            <person name="Sun H."/>
            <person name="Kurtzman C.P."/>
            <person name="Blackwell M."/>
            <person name="Grigoriev I.V."/>
            <person name="Jeffries T.W."/>
        </authorList>
    </citation>
    <scope>NUCLEOTIDE SEQUENCE [LARGE SCALE GENOMIC DNA]</scope>
    <source>
        <strain evidence="3">NRRL Y-17324</strain>
    </source>
</reference>
<evidence type="ECO:0008006" key="4">
    <source>
        <dbReference type="Google" id="ProtNLM"/>
    </source>
</evidence>
<name>A0A1E4SKM0_9ASCO</name>
<dbReference type="EMBL" id="KV453911">
    <property type="protein sequence ID" value="ODV80043.1"/>
    <property type="molecule type" value="Genomic_DNA"/>
</dbReference>
<evidence type="ECO:0000313" key="3">
    <source>
        <dbReference type="Proteomes" id="UP000094285"/>
    </source>
</evidence>
<evidence type="ECO:0000256" key="1">
    <source>
        <dbReference type="SAM" id="SignalP"/>
    </source>
</evidence>
<proteinExistence type="predicted"/>
<dbReference type="AlphaFoldDB" id="A0A1E4SKM0"/>
<keyword evidence="3" id="KW-1185">Reference proteome</keyword>
<keyword evidence="1" id="KW-0732">Signal</keyword>
<evidence type="ECO:0000313" key="2">
    <source>
        <dbReference type="EMBL" id="ODV80043.1"/>
    </source>
</evidence>
<sequence length="142" mass="15207">MPNWACDALWFLSVPAGATLSMHVLTVAEDRPEAFPAGWIRAAKAGPAPCGTLWHPVAPAADPMWLHCATSPCLCLFGCGQRNSTPTRLWGASASFLLGLPPVTACRVIAITRSATCKNGCRGWNHTYREKCIISARLNADS</sequence>
<protein>
    <recommendedName>
        <fullName evidence="4">Secreted protein</fullName>
    </recommendedName>
</protein>
<feature type="signal peptide" evidence="1">
    <location>
        <begin position="1"/>
        <end position="21"/>
    </location>
</feature>
<dbReference type="Proteomes" id="UP000094285">
    <property type="component" value="Unassembled WGS sequence"/>
</dbReference>
<organism evidence="2 3">
    <name type="scientific">Suhomyces tanzawaensis NRRL Y-17324</name>
    <dbReference type="NCBI Taxonomy" id="984487"/>
    <lineage>
        <taxon>Eukaryota</taxon>
        <taxon>Fungi</taxon>
        <taxon>Dikarya</taxon>
        <taxon>Ascomycota</taxon>
        <taxon>Saccharomycotina</taxon>
        <taxon>Pichiomycetes</taxon>
        <taxon>Debaryomycetaceae</taxon>
        <taxon>Suhomyces</taxon>
    </lineage>
</organism>
<feature type="chain" id="PRO_5009162814" description="Secreted protein" evidence="1">
    <location>
        <begin position="22"/>
        <end position="142"/>
    </location>
</feature>
<accession>A0A1E4SKM0</accession>
<gene>
    <name evidence="2" type="ORF">CANTADRAFT_225620</name>
</gene>